<protein>
    <submittedName>
        <fullName evidence="3">HypC/HybG/HupF family hydrogenase formation chaperone</fullName>
    </submittedName>
</protein>
<accession>A0ABT0K492</accession>
<dbReference type="NCBIfam" id="TIGR00074">
    <property type="entry name" value="hypC_hupF"/>
    <property type="match status" value="1"/>
</dbReference>
<evidence type="ECO:0000313" key="3">
    <source>
        <dbReference type="EMBL" id="MCK9878626.1"/>
    </source>
</evidence>
<comment type="similarity">
    <text evidence="1">Belongs to the HupF/HypC family.</text>
</comment>
<gene>
    <name evidence="3" type="ORF">MXD59_23155</name>
</gene>
<dbReference type="Pfam" id="PF01455">
    <property type="entry name" value="HupF_HypC"/>
    <property type="match status" value="1"/>
</dbReference>
<keyword evidence="4" id="KW-1185">Reference proteome</keyword>
<dbReference type="InterPro" id="IPR001109">
    <property type="entry name" value="Hydrogenase_HupF/HypC"/>
</dbReference>
<proteinExistence type="inferred from homology"/>
<evidence type="ECO:0000313" key="4">
    <source>
        <dbReference type="Proteomes" id="UP001201873"/>
    </source>
</evidence>
<dbReference type="RefSeq" id="WP_163548216.1">
    <property type="nucleotide sequence ID" value="NZ_JALKFT010000039.1"/>
</dbReference>
<dbReference type="PANTHER" id="PTHR35177:SF2">
    <property type="entry name" value="HYDROGENASE MATURATION FACTOR HYBG"/>
    <property type="match status" value="1"/>
</dbReference>
<organism evidence="3 4">
    <name type="scientific">Frankia umida</name>
    <dbReference type="NCBI Taxonomy" id="573489"/>
    <lineage>
        <taxon>Bacteria</taxon>
        <taxon>Bacillati</taxon>
        <taxon>Actinomycetota</taxon>
        <taxon>Actinomycetes</taxon>
        <taxon>Frankiales</taxon>
        <taxon>Frankiaceae</taxon>
        <taxon>Frankia</taxon>
    </lineage>
</organism>
<dbReference type="Gene3D" id="2.30.30.140">
    <property type="match status" value="1"/>
</dbReference>
<dbReference type="InterPro" id="IPR019812">
    <property type="entry name" value="Hydgase_assmbl_chp_CS"/>
</dbReference>
<evidence type="ECO:0000256" key="2">
    <source>
        <dbReference type="SAM" id="MobiDB-lite"/>
    </source>
</evidence>
<evidence type="ECO:0000256" key="1">
    <source>
        <dbReference type="ARBA" id="ARBA00006018"/>
    </source>
</evidence>
<dbReference type="SUPFAM" id="SSF159127">
    <property type="entry name" value="HupF/HypC-like"/>
    <property type="match status" value="1"/>
</dbReference>
<comment type="caution">
    <text evidence="3">The sequence shown here is derived from an EMBL/GenBank/DDBJ whole genome shotgun (WGS) entry which is preliminary data.</text>
</comment>
<feature type="region of interest" description="Disordered" evidence="2">
    <location>
        <begin position="80"/>
        <end position="101"/>
    </location>
</feature>
<name>A0ABT0K492_9ACTN</name>
<dbReference type="PANTHER" id="PTHR35177">
    <property type="entry name" value="HYDROGENASE MATURATION FACTOR HYBG"/>
    <property type="match status" value="1"/>
</dbReference>
<sequence length="101" mass="10678">MCLGIPGRITEIWDDRGTRMALVDFGGATRTACLAYLPDASIGEYTIVHAGFALTVVDEAAAHRTLATFRELGLLAEELGPDPLPATPLQSTPLPAEEGGR</sequence>
<reference evidence="3 4" key="1">
    <citation type="submission" date="2022-04" db="EMBL/GenBank/DDBJ databases">
        <title>Genome diversity in the genus Frankia.</title>
        <authorList>
            <person name="Carlos-Shanley C."/>
            <person name="Hahn D."/>
        </authorList>
    </citation>
    <scope>NUCLEOTIDE SEQUENCE [LARGE SCALE GENOMIC DNA]</scope>
    <source>
        <strain evidence="3 4">Ag45/Mut15</strain>
    </source>
</reference>
<dbReference type="PRINTS" id="PR00445">
    <property type="entry name" value="HUPFHYPC"/>
</dbReference>
<dbReference type="PROSITE" id="PS01097">
    <property type="entry name" value="HUPF_HYPC"/>
    <property type="match status" value="1"/>
</dbReference>
<dbReference type="Proteomes" id="UP001201873">
    <property type="component" value="Unassembled WGS sequence"/>
</dbReference>
<dbReference type="EMBL" id="JALKFT010000039">
    <property type="protein sequence ID" value="MCK9878626.1"/>
    <property type="molecule type" value="Genomic_DNA"/>
</dbReference>